<evidence type="ECO:0000313" key="3">
    <source>
        <dbReference type="Proteomes" id="UP000030669"/>
    </source>
</evidence>
<gene>
    <name evidence="2" type="ORF">GLOTRDRAFT_130489</name>
</gene>
<dbReference type="EMBL" id="KB469304">
    <property type="protein sequence ID" value="EPQ54375.1"/>
    <property type="molecule type" value="Genomic_DNA"/>
</dbReference>
<evidence type="ECO:0000256" key="1">
    <source>
        <dbReference type="SAM" id="MobiDB-lite"/>
    </source>
</evidence>
<dbReference type="AlphaFoldDB" id="S7RJ45"/>
<name>S7RJ45_GLOTA</name>
<dbReference type="eggNOG" id="ENOG502SF56">
    <property type="taxonomic scope" value="Eukaryota"/>
</dbReference>
<feature type="compositionally biased region" description="Basic and acidic residues" evidence="1">
    <location>
        <begin position="110"/>
        <end position="121"/>
    </location>
</feature>
<proteinExistence type="predicted"/>
<dbReference type="STRING" id="670483.S7RJ45"/>
<feature type="region of interest" description="Disordered" evidence="1">
    <location>
        <begin position="110"/>
        <end position="213"/>
    </location>
</feature>
<organism evidence="2 3">
    <name type="scientific">Gloeophyllum trabeum (strain ATCC 11539 / FP-39264 / Madison 617)</name>
    <name type="common">Brown rot fungus</name>
    <dbReference type="NCBI Taxonomy" id="670483"/>
    <lineage>
        <taxon>Eukaryota</taxon>
        <taxon>Fungi</taxon>
        <taxon>Dikarya</taxon>
        <taxon>Basidiomycota</taxon>
        <taxon>Agaricomycotina</taxon>
        <taxon>Agaricomycetes</taxon>
        <taxon>Gloeophyllales</taxon>
        <taxon>Gloeophyllaceae</taxon>
        <taxon>Gloeophyllum</taxon>
    </lineage>
</organism>
<evidence type="ECO:0000313" key="2">
    <source>
        <dbReference type="EMBL" id="EPQ54375.1"/>
    </source>
</evidence>
<dbReference type="HOGENOM" id="CLU_051038_0_0_1"/>
<protein>
    <submittedName>
        <fullName evidence="2">Uncharacterized protein</fullName>
    </submittedName>
</protein>
<dbReference type="KEGG" id="gtr:GLOTRDRAFT_130489"/>
<sequence length="213" mass="23225">MSPGKPPRAIKVRVPRHNSQRIGPALTSQVQTLAAEQGARVDVRQTALEQSSALALAVESASEWNSLLITARAERGPQWDCGTQQFLVDEGSELYYDPSPLLETVNKQLPKDEDSADRDASMHPPDMLARSPSMQRQASSGQYGYNVPMSPAMSSRQGAYPASPYTSAPSNQYYGDAGSPVKMGYPADNFSPDRRRMTRGNMADDSYPGFHGN</sequence>
<dbReference type="GeneID" id="19302108"/>
<dbReference type="OMA" id="VTRGMSM"/>
<dbReference type="OrthoDB" id="5550090at2759"/>
<dbReference type="Proteomes" id="UP000030669">
    <property type="component" value="Unassembled WGS sequence"/>
</dbReference>
<dbReference type="RefSeq" id="XP_007867660.1">
    <property type="nucleotide sequence ID" value="XM_007869469.1"/>
</dbReference>
<reference evidence="2 3" key="1">
    <citation type="journal article" date="2012" name="Science">
        <title>The Paleozoic origin of enzymatic lignin decomposition reconstructed from 31 fungal genomes.</title>
        <authorList>
            <person name="Floudas D."/>
            <person name="Binder M."/>
            <person name="Riley R."/>
            <person name="Barry K."/>
            <person name="Blanchette R.A."/>
            <person name="Henrissat B."/>
            <person name="Martinez A.T."/>
            <person name="Otillar R."/>
            <person name="Spatafora J.W."/>
            <person name="Yadav J.S."/>
            <person name="Aerts A."/>
            <person name="Benoit I."/>
            <person name="Boyd A."/>
            <person name="Carlson A."/>
            <person name="Copeland A."/>
            <person name="Coutinho P.M."/>
            <person name="de Vries R.P."/>
            <person name="Ferreira P."/>
            <person name="Findley K."/>
            <person name="Foster B."/>
            <person name="Gaskell J."/>
            <person name="Glotzer D."/>
            <person name="Gorecki P."/>
            <person name="Heitman J."/>
            <person name="Hesse C."/>
            <person name="Hori C."/>
            <person name="Igarashi K."/>
            <person name="Jurgens J.A."/>
            <person name="Kallen N."/>
            <person name="Kersten P."/>
            <person name="Kohler A."/>
            <person name="Kuees U."/>
            <person name="Kumar T.K.A."/>
            <person name="Kuo A."/>
            <person name="LaButti K."/>
            <person name="Larrondo L.F."/>
            <person name="Lindquist E."/>
            <person name="Ling A."/>
            <person name="Lombard V."/>
            <person name="Lucas S."/>
            <person name="Lundell T."/>
            <person name="Martin R."/>
            <person name="McLaughlin D.J."/>
            <person name="Morgenstern I."/>
            <person name="Morin E."/>
            <person name="Murat C."/>
            <person name="Nagy L.G."/>
            <person name="Nolan M."/>
            <person name="Ohm R.A."/>
            <person name="Patyshakuliyeva A."/>
            <person name="Rokas A."/>
            <person name="Ruiz-Duenas F.J."/>
            <person name="Sabat G."/>
            <person name="Salamov A."/>
            <person name="Samejima M."/>
            <person name="Schmutz J."/>
            <person name="Slot J.C."/>
            <person name="St John F."/>
            <person name="Stenlid J."/>
            <person name="Sun H."/>
            <person name="Sun S."/>
            <person name="Syed K."/>
            <person name="Tsang A."/>
            <person name="Wiebenga A."/>
            <person name="Young D."/>
            <person name="Pisabarro A."/>
            <person name="Eastwood D.C."/>
            <person name="Martin F."/>
            <person name="Cullen D."/>
            <person name="Grigoriev I.V."/>
            <person name="Hibbett D.S."/>
        </authorList>
    </citation>
    <scope>NUCLEOTIDE SEQUENCE [LARGE SCALE GENOMIC DNA]</scope>
    <source>
        <strain evidence="2 3">ATCC 11539</strain>
    </source>
</reference>
<feature type="compositionally biased region" description="Polar residues" evidence="1">
    <location>
        <begin position="164"/>
        <end position="173"/>
    </location>
</feature>
<accession>S7RJ45</accession>
<feature type="compositionally biased region" description="Polar residues" evidence="1">
    <location>
        <begin position="132"/>
        <end position="143"/>
    </location>
</feature>
<keyword evidence="3" id="KW-1185">Reference proteome</keyword>